<evidence type="ECO:0000313" key="1">
    <source>
        <dbReference type="EMBL" id="MDQ0542350.1"/>
    </source>
</evidence>
<sequence length="50" mass="5484">MDDTPIDGSAVLATERLQAKLKPSGRLRTRPVLHPAMRVFDASFDPGIHV</sequence>
<protein>
    <submittedName>
        <fullName evidence="1">Uncharacterized protein</fullName>
    </submittedName>
</protein>
<reference evidence="1" key="1">
    <citation type="submission" date="2023-07" db="EMBL/GenBank/DDBJ databases">
        <title>Genomic Encyclopedia of Type Strains, Phase IV (KMG-IV): sequencing the most valuable type-strain genomes for metagenomic binning, comparative biology and taxonomic classification.</title>
        <authorList>
            <person name="Goeker M."/>
        </authorList>
    </citation>
    <scope>NUCLEOTIDE SEQUENCE</scope>
    <source>
        <strain evidence="1">DSM 19569</strain>
    </source>
</reference>
<dbReference type="EMBL" id="JAUSWL010000002">
    <property type="protein sequence ID" value="MDQ0542350.1"/>
    <property type="molecule type" value="Genomic_DNA"/>
</dbReference>
<evidence type="ECO:0000313" key="2">
    <source>
        <dbReference type="Proteomes" id="UP001223420"/>
    </source>
</evidence>
<comment type="caution">
    <text evidence="1">The sequence shown here is derived from an EMBL/GenBank/DDBJ whole genome shotgun (WGS) entry which is preliminary data.</text>
</comment>
<organism evidence="1 2">
    <name type="scientific">Methylobacterium brachiatum</name>
    <dbReference type="NCBI Taxonomy" id="269660"/>
    <lineage>
        <taxon>Bacteria</taxon>
        <taxon>Pseudomonadati</taxon>
        <taxon>Pseudomonadota</taxon>
        <taxon>Alphaproteobacteria</taxon>
        <taxon>Hyphomicrobiales</taxon>
        <taxon>Methylobacteriaceae</taxon>
        <taxon>Methylobacterium</taxon>
    </lineage>
</organism>
<dbReference type="AlphaFoldDB" id="A0AAJ1WV72"/>
<dbReference type="RefSeq" id="WP_230365715.1">
    <property type="nucleotide sequence ID" value="NZ_JAJALK010000003.1"/>
</dbReference>
<dbReference type="Proteomes" id="UP001223420">
    <property type="component" value="Unassembled WGS sequence"/>
</dbReference>
<accession>A0AAJ1WV72</accession>
<gene>
    <name evidence="1" type="ORF">QO001_001268</name>
</gene>
<proteinExistence type="predicted"/>
<name>A0AAJ1WV72_9HYPH</name>